<dbReference type="Gene3D" id="3.40.50.150">
    <property type="entry name" value="Vaccinia Virus protein VP39"/>
    <property type="match status" value="1"/>
</dbReference>
<comment type="catalytic activity">
    <reaction evidence="10">
        <text>a cytidine in rRNA + S-adenosyl-L-methionine = a 5-methylcytidine in rRNA + S-adenosyl-L-homocysteine + H(+)</text>
        <dbReference type="Rhea" id="RHEA:61484"/>
        <dbReference type="Rhea" id="RHEA-COMP:15836"/>
        <dbReference type="Rhea" id="RHEA-COMP:15837"/>
        <dbReference type="ChEBI" id="CHEBI:15378"/>
        <dbReference type="ChEBI" id="CHEBI:57856"/>
        <dbReference type="ChEBI" id="CHEBI:59789"/>
        <dbReference type="ChEBI" id="CHEBI:74483"/>
        <dbReference type="ChEBI" id="CHEBI:82748"/>
    </reaction>
</comment>
<keyword evidence="5 11" id="KW-0949">S-adenosyl-L-methionine</keyword>
<proteinExistence type="inferred from homology"/>
<dbReference type="Pfam" id="PF01189">
    <property type="entry name" value="Methyltr_RsmB-F"/>
    <property type="match status" value="1"/>
</dbReference>
<evidence type="ECO:0000256" key="5">
    <source>
        <dbReference type="ARBA" id="ARBA00022691"/>
    </source>
</evidence>
<keyword evidence="2" id="KW-0698">rRNA processing</keyword>
<comment type="subcellular location">
    <subcellularLocation>
        <location evidence="1">Mitochondrion</location>
    </subcellularLocation>
</comment>
<evidence type="ECO:0000256" key="1">
    <source>
        <dbReference type="ARBA" id="ARBA00004173"/>
    </source>
</evidence>
<feature type="active site" description="Nucleophile" evidence="11">
    <location>
        <position position="306"/>
    </location>
</feature>
<sequence length="384" mass="43984">MEFVSPGPGILFENHYSNLFKNRWEKLYSSLKKPVKNIALIPPFYIDIPPQNDHNDLENFRGDHSQIPDDEPAYKPTVLPWCYEIEPYGSIKPKERSIVLYNKNIFDANGLVSRLNDYVYYLDGASAFAAFCLDARPGERVLDMCSSPGGKTIILVSTMFHEQKFNLSGIPNGSNLSTTELVEALKNKMNTSTKSLESLLVCNEPNQARYKRMLETVKRFIPDKLISGMHIQFVNYDATLPNKFQRFGKFDKILIDAPCSSERHLVTKNLPWSYKNVKENSKRQLKLLQTAISLLKSGGTVVYCTCALDPMENELIINTILKAYEDVKHMNIEYDDVLSRHQHFCNKECPGHDKYKPEKRTYGCSLMPDLSEFGPLYIAKLQKQ</sequence>
<keyword evidence="8" id="KW-0496">Mitochondrion</keyword>
<evidence type="ECO:0000256" key="2">
    <source>
        <dbReference type="ARBA" id="ARBA00022552"/>
    </source>
</evidence>
<dbReference type="SUPFAM" id="SSF53335">
    <property type="entry name" value="S-adenosyl-L-methionine-dependent methyltransferases"/>
    <property type="match status" value="1"/>
</dbReference>
<comment type="similarity">
    <text evidence="11">Belongs to the class I-like SAM-binding methyltransferase superfamily. RsmB/NOP family.</text>
</comment>
<evidence type="ECO:0000256" key="4">
    <source>
        <dbReference type="ARBA" id="ARBA00022679"/>
    </source>
</evidence>
<dbReference type="PRINTS" id="PR02008">
    <property type="entry name" value="RCMTFAMILY"/>
</dbReference>
<dbReference type="PANTHER" id="PTHR22808:SF3">
    <property type="entry name" value="5-METHYLCYTOSINE RRNA METHYLTRANSFERASE NSUN4"/>
    <property type="match status" value="1"/>
</dbReference>
<feature type="binding site" evidence="11">
    <location>
        <position position="256"/>
    </location>
    <ligand>
        <name>S-adenosyl-L-methionine</name>
        <dbReference type="ChEBI" id="CHEBI:59789"/>
    </ligand>
</feature>
<evidence type="ECO:0000313" key="14">
    <source>
        <dbReference type="Proteomes" id="UP000244803"/>
    </source>
</evidence>
<reference evidence="13" key="1">
    <citation type="submission" date="2022-07" db="EMBL/GenBank/DDBJ databases">
        <title>Evaluation of T. orientalis genome assembly methods using nanopore sequencing and analysis of variation between genomes.</title>
        <authorList>
            <person name="Yam J."/>
            <person name="Micallef M.L."/>
            <person name="Liu M."/>
            <person name="Djordjevic S.P."/>
            <person name="Bogema D.R."/>
            <person name="Jenkins C."/>
        </authorList>
    </citation>
    <scope>NUCLEOTIDE SEQUENCE</scope>
    <source>
        <strain evidence="13">Fish Creek</strain>
    </source>
</reference>
<protein>
    <recommendedName>
        <fullName evidence="9">NOL1/NOP2/Sun domain family member 4</fullName>
    </recommendedName>
</protein>
<organism evidence="13 14">
    <name type="scientific">Theileria orientalis</name>
    <dbReference type="NCBI Taxonomy" id="68886"/>
    <lineage>
        <taxon>Eukaryota</taxon>
        <taxon>Sar</taxon>
        <taxon>Alveolata</taxon>
        <taxon>Apicomplexa</taxon>
        <taxon>Aconoidasida</taxon>
        <taxon>Piroplasmida</taxon>
        <taxon>Theileriidae</taxon>
        <taxon>Theileria</taxon>
    </lineage>
</organism>
<keyword evidence="6 11" id="KW-0694">RNA-binding</keyword>
<dbReference type="InterPro" id="IPR029063">
    <property type="entry name" value="SAM-dependent_MTases_sf"/>
</dbReference>
<name>A0A976XKA2_THEOR</name>
<feature type="binding site" evidence="11">
    <location>
        <position position="204"/>
    </location>
    <ligand>
        <name>S-adenosyl-L-methionine</name>
        <dbReference type="ChEBI" id="CHEBI:59789"/>
    </ligand>
</feature>
<evidence type="ECO:0000313" key="13">
    <source>
        <dbReference type="EMBL" id="UVC54126.1"/>
    </source>
</evidence>
<dbReference type="AlphaFoldDB" id="A0A976XKA2"/>
<keyword evidence="4 11" id="KW-0808">Transferase</keyword>
<feature type="domain" description="SAM-dependent MTase RsmB/NOP-type" evidence="12">
    <location>
        <begin position="40"/>
        <end position="384"/>
    </location>
</feature>
<accession>A0A976XKA2</accession>
<dbReference type="GO" id="GO:0003723">
    <property type="term" value="F:RNA binding"/>
    <property type="evidence" value="ECO:0007669"/>
    <property type="project" value="UniProtKB-UniRule"/>
</dbReference>
<dbReference type="GO" id="GO:0031167">
    <property type="term" value="P:rRNA methylation"/>
    <property type="evidence" value="ECO:0007669"/>
    <property type="project" value="TreeGrafter"/>
</dbReference>
<evidence type="ECO:0000256" key="3">
    <source>
        <dbReference type="ARBA" id="ARBA00022603"/>
    </source>
</evidence>
<dbReference type="PANTHER" id="PTHR22808">
    <property type="entry name" value="NCL1 YEAST -RELATED NOL1/NOP2/FMU SUN DOMAIN-CONTAINING"/>
    <property type="match status" value="1"/>
</dbReference>
<dbReference type="InterPro" id="IPR023267">
    <property type="entry name" value="RCMT"/>
</dbReference>
<evidence type="ECO:0000256" key="8">
    <source>
        <dbReference type="ARBA" id="ARBA00023128"/>
    </source>
</evidence>
<comment type="caution">
    <text evidence="11">Lacks conserved residue(s) required for the propagation of feature annotation.</text>
</comment>
<dbReference type="GO" id="GO:0005762">
    <property type="term" value="C:mitochondrial large ribosomal subunit"/>
    <property type="evidence" value="ECO:0007669"/>
    <property type="project" value="TreeGrafter"/>
</dbReference>
<keyword evidence="7" id="KW-0809">Transit peptide</keyword>
<evidence type="ECO:0000256" key="7">
    <source>
        <dbReference type="ARBA" id="ARBA00022946"/>
    </source>
</evidence>
<evidence type="ECO:0000259" key="12">
    <source>
        <dbReference type="PROSITE" id="PS51686"/>
    </source>
</evidence>
<dbReference type="GO" id="GO:0008173">
    <property type="term" value="F:RNA methyltransferase activity"/>
    <property type="evidence" value="ECO:0007669"/>
    <property type="project" value="InterPro"/>
</dbReference>
<evidence type="ECO:0000256" key="11">
    <source>
        <dbReference type="PROSITE-ProRule" id="PRU01023"/>
    </source>
</evidence>
<dbReference type="EMBL" id="CP056065">
    <property type="protein sequence ID" value="UVC54126.1"/>
    <property type="molecule type" value="Genomic_DNA"/>
</dbReference>
<dbReference type="InterPro" id="IPR001678">
    <property type="entry name" value="MeTrfase_RsmB-F_NOP2_dom"/>
</dbReference>
<dbReference type="Proteomes" id="UP000244803">
    <property type="component" value="Chromosome 1"/>
</dbReference>
<evidence type="ECO:0000256" key="6">
    <source>
        <dbReference type="ARBA" id="ARBA00022884"/>
    </source>
</evidence>
<dbReference type="PROSITE" id="PS51686">
    <property type="entry name" value="SAM_MT_RSMB_NOP"/>
    <property type="match status" value="1"/>
</dbReference>
<evidence type="ECO:0000256" key="10">
    <source>
        <dbReference type="ARBA" id="ARBA00049302"/>
    </source>
</evidence>
<feature type="binding site" evidence="11">
    <location>
        <position position="237"/>
    </location>
    <ligand>
        <name>S-adenosyl-L-methionine</name>
        <dbReference type="ChEBI" id="CHEBI:59789"/>
    </ligand>
</feature>
<evidence type="ECO:0000256" key="9">
    <source>
        <dbReference type="ARBA" id="ARBA00042050"/>
    </source>
</evidence>
<keyword evidence="3 11" id="KW-0489">Methyltransferase</keyword>
<dbReference type="InterPro" id="IPR049560">
    <property type="entry name" value="MeTrfase_RsmB-F_NOP2_cat"/>
</dbReference>
<gene>
    <name evidence="13" type="ORF">MACJ_003460</name>
</gene>